<dbReference type="STRING" id="448.Lery_1401"/>
<keyword evidence="3" id="KW-1185">Reference proteome</keyword>
<gene>
    <name evidence="2" type="ORF">Lery_1401</name>
</gene>
<proteinExistence type="predicted"/>
<dbReference type="OrthoDB" id="9774685at2"/>
<dbReference type="InterPro" id="IPR001584">
    <property type="entry name" value="Integrase_cat-core"/>
</dbReference>
<dbReference type="InterPro" id="IPR036397">
    <property type="entry name" value="RNaseH_sf"/>
</dbReference>
<dbReference type="Gene3D" id="3.30.420.10">
    <property type="entry name" value="Ribonuclease H-like superfamily/Ribonuclease H"/>
    <property type="match status" value="1"/>
</dbReference>
<dbReference type="PROSITE" id="PS50994">
    <property type="entry name" value="INTEGRASE"/>
    <property type="match status" value="1"/>
</dbReference>
<dbReference type="SUPFAM" id="SSF53098">
    <property type="entry name" value="Ribonuclease H-like"/>
    <property type="match status" value="1"/>
</dbReference>
<dbReference type="GO" id="GO:0003676">
    <property type="term" value="F:nucleic acid binding"/>
    <property type="evidence" value="ECO:0007669"/>
    <property type="project" value="InterPro"/>
</dbReference>
<dbReference type="Proteomes" id="UP000054773">
    <property type="component" value="Unassembled WGS sequence"/>
</dbReference>
<accession>A0A0W0TPZ9</accession>
<dbReference type="RefSeq" id="WP_058526556.1">
    <property type="nucleotide sequence ID" value="NZ_CAAAHY010000015.1"/>
</dbReference>
<organism evidence="2 3">
    <name type="scientific">Legionella erythra</name>
    <dbReference type="NCBI Taxonomy" id="448"/>
    <lineage>
        <taxon>Bacteria</taxon>
        <taxon>Pseudomonadati</taxon>
        <taxon>Pseudomonadota</taxon>
        <taxon>Gammaproteobacteria</taxon>
        <taxon>Legionellales</taxon>
        <taxon>Legionellaceae</taxon>
        <taxon>Legionella</taxon>
    </lineage>
</organism>
<dbReference type="InterPro" id="IPR012337">
    <property type="entry name" value="RNaseH-like_sf"/>
</dbReference>
<dbReference type="Pfam" id="PF13565">
    <property type="entry name" value="HTH_32"/>
    <property type="match status" value="1"/>
</dbReference>
<dbReference type="SUPFAM" id="SSF46689">
    <property type="entry name" value="Homeodomain-like"/>
    <property type="match status" value="1"/>
</dbReference>
<evidence type="ECO:0000313" key="3">
    <source>
        <dbReference type="Proteomes" id="UP000054773"/>
    </source>
</evidence>
<protein>
    <submittedName>
        <fullName evidence="2">Transposase (ISmav2)</fullName>
    </submittedName>
</protein>
<dbReference type="PANTHER" id="PTHR47515:SF2">
    <property type="entry name" value="INTEGRASE CORE DOMAIN PROTEIN"/>
    <property type="match status" value="1"/>
</dbReference>
<reference evidence="2 3" key="1">
    <citation type="submission" date="2015-11" db="EMBL/GenBank/DDBJ databases">
        <title>Genomic analysis of 38 Legionella species identifies large and diverse effector repertoires.</title>
        <authorList>
            <person name="Burstein D."/>
            <person name="Amaro F."/>
            <person name="Zusman T."/>
            <person name="Lifshitz Z."/>
            <person name="Cohen O."/>
            <person name="Gilbert J.A."/>
            <person name="Pupko T."/>
            <person name="Shuman H.A."/>
            <person name="Segal G."/>
        </authorList>
    </citation>
    <scope>NUCLEOTIDE SEQUENCE [LARGE SCALE GENOMIC DNA]</scope>
    <source>
        <strain evidence="2 3">SE-32A-C8</strain>
    </source>
</reference>
<dbReference type="Pfam" id="PF00665">
    <property type="entry name" value="rve"/>
    <property type="match status" value="1"/>
</dbReference>
<dbReference type="AlphaFoldDB" id="A0A0W0TPZ9"/>
<feature type="domain" description="Integrase catalytic" evidence="1">
    <location>
        <begin position="133"/>
        <end position="307"/>
    </location>
</feature>
<dbReference type="EMBL" id="LNYA01000024">
    <property type="protein sequence ID" value="KTC97562.1"/>
    <property type="molecule type" value="Genomic_DNA"/>
</dbReference>
<dbReference type="PANTHER" id="PTHR47515">
    <property type="entry name" value="LOW CALCIUM RESPONSE LOCUS PROTEIN T"/>
    <property type="match status" value="1"/>
</dbReference>
<sequence length="385" mass="44687">MPWIETEPMNEKVKFISAYLNKEAATFLELCERFNISSKTGYKYINRYKEEGIDGLKERSKAPRVQANRMARHIEQSILDVKSHYPNWGSKKIKNWLQQEKSDVLWPAKSTIDDLLKRHGLVTQTKRKRSVTPYTQPFVLCGQSNDSWSIDYKGQFLLGDKQLCYPLTVTDNFSRYLLAVEGSKQISGAEVKKTLTYLFVEYGLPLAIRSDNGVPFASHAVAGLSELSVWLIKLGVVPERIRKGHPEENGRHERMHLTLKKETASPPQYNQVQQQQRFNAFRTEFNEQRPHEALNFNRPAWLYTHSTREFPSKIPDVQYGNDFDITRKIRTNGTMKWRGKELFVSETLIGETIGMKVHSETEWLLHFSFLPLALFDEKTLKVNKL</sequence>
<dbReference type="GO" id="GO:0015074">
    <property type="term" value="P:DNA integration"/>
    <property type="evidence" value="ECO:0007669"/>
    <property type="project" value="InterPro"/>
</dbReference>
<comment type="caution">
    <text evidence="2">The sequence shown here is derived from an EMBL/GenBank/DDBJ whole genome shotgun (WGS) entry which is preliminary data.</text>
</comment>
<evidence type="ECO:0000313" key="2">
    <source>
        <dbReference type="EMBL" id="KTC97562.1"/>
    </source>
</evidence>
<name>A0A0W0TPZ9_LEGER</name>
<evidence type="ECO:0000259" key="1">
    <source>
        <dbReference type="PROSITE" id="PS50994"/>
    </source>
</evidence>
<dbReference type="InterPro" id="IPR009057">
    <property type="entry name" value="Homeodomain-like_sf"/>
</dbReference>
<dbReference type="PATRIC" id="fig|448.7.peg.1463"/>